<reference evidence="1 2" key="1">
    <citation type="submission" date="2023-01" db="EMBL/GenBank/DDBJ databases">
        <title>Analysis of 21 Apiospora genomes using comparative genomics revels a genus with tremendous synthesis potential of carbohydrate active enzymes and secondary metabolites.</title>
        <authorList>
            <person name="Sorensen T."/>
        </authorList>
    </citation>
    <scope>NUCLEOTIDE SEQUENCE [LARGE SCALE GENOMIC DNA]</scope>
    <source>
        <strain evidence="1 2">CBS 33761</strain>
    </source>
</reference>
<dbReference type="EMBL" id="JAQQWK010000006">
    <property type="protein sequence ID" value="KAK8039982.1"/>
    <property type="molecule type" value="Genomic_DNA"/>
</dbReference>
<proteinExistence type="predicted"/>
<gene>
    <name evidence="1" type="ORF">PG993_008393</name>
</gene>
<protein>
    <submittedName>
        <fullName evidence="1">Uncharacterized protein</fullName>
    </submittedName>
</protein>
<name>A0ABR1T0I9_9PEZI</name>
<comment type="caution">
    <text evidence="1">The sequence shown here is derived from an EMBL/GenBank/DDBJ whole genome shotgun (WGS) entry which is preliminary data.</text>
</comment>
<organism evidence="1 2">
    <name type="scientific">Apiospora rasikravindrae</name>
    <dbReference type="NCBI Taxonomy" id="990691"/>
    <lineage>
        <taxon>Eukaryota</taxon>
        <taxon>Fungi</taxon>
        <taxon>Dikarya</taxon>
        <taxon>Ascomycota</taxon>
        <taxon>Pezizomycotina</taxon>
        <taxon>Sordariomycetes</taxon>
        <taxon>Xylariomycetidae</taxon>
        <taxon>Amphisphaeriales</taxon>
        <taxon>Apiosporaceae</taxon>
        <taxon>Apiospora</taxon>
    </lineage>
</organism>
<evidence type="ECO:0000313" key="2">
    <source>
        <dbReference type="Proteomes" id="UP001444661"/>
    </source>
</evidence>
<keyword evidence="2" id="KW-1185">Reference proteome</keyword>
<dbReference type="Proteomes" id="UP001444661">
    <property type="component" value="Unassembled WGS sequence"/>
</dbReference>
<sequence>MTTRLGRAKSAWWAHGAALERFEKDIEPLIGATLRNIELGYADIYYRLYMIGRRAETSRPIIMICCTESRVRNDVESIIRQSGVLDEYPEFGLGACALPLEQPSPARPLAGREDVAMTDGDDFDLLTGLPPGDTSTCLAEAPLGSKIAILDEEGQHQITTGGIVVQAGRDFYQMTAKHTP</sequence>
<evidence type="ECO:0000313" key="1">
    <source>
        <dbReference type="EMBL" id="KAK8039982.1"/>
    </source>
</evidence>
<accession>A0ABR1T0I9</accession>